<gene>
    <name evidence="1" type="ORF">V3I05_04870</name>
</gene>
<evidence type="ECO:0000313" key="1">
    <source>
        <dbReference type="EMBL" id="XAM19011.1"/>
    </source>
</evidence>
<sequence length="67" mass="7796">MEYLEHFNGLVAKIKQRVPLSYSSLESSVNRKIIIDKFHSKSKDWLMDNSRNITYHTKELSISGVLV</sequence>
<dbReference type="EMBL" id="CP145316">
    <property type="protein sequence ID" value="XAM19011.1"/>
    <property type="molecule type" value="Genomic_DNA"/>
</dbReference>
<dbReference type="RefSeq" id="WP_343354213.1">
    <property type="nucleotide sequence ID" value="NZ_CP145316.1"/>
</dbReference>
<accession>A0ABZ3FAC7</accession>
<evidence type="ECO:0000313" key="2">
    <source>
        <dbReference type="Proteomes" id="UP001434737"/>
    </source>
</evidence>
<keyword evidence="2" id="KW-1185">Reference proteome</keyword>
<dbReference type="Proteomes" id="UP001434737">
    <property type="component" value="Chromosome"/>
</dbReference>
<organism evidence="1 2">
    <name type="scientific">Helicobacter mastomyrinus</name>
    <dbReference type="NCBI Taxonomy" id="287948"/>
    <lineage>
        <taxon>Bacteria</taxon>
        <taxon>Pseudomonadati</taxon>
        <taxon>Campylobacterota</taxon>
        <taxon>Epsilonproteobacteria</taxon>
        <taxon>Campylobacterales</taxon>
        <taxon>Helicobacteraceae</taxon>
        <taxon>Helicobacter</taxon>
    </lineage>
</organism>
<reference evidence="1 2" key="1">
    <citation type="submission" date="2024-02" db="EMBL/GenBank/DDBJ databases">
        <title>Genome and pathogenicity analysis of Helicobacter mastomyrinus isolated from mice.</title>
        <authorList>
            <person name="Zhu L."/>
        </authorList>
    </citation>
    <scope>NUCLEOTIDE SEQUENCE [LARGE SCALE GENOMIC DNA]</scope>
    <source>
        <strain evidence="1 2">Hm-17</strain>
    </source>
</reference>
<proteinExistence type="predicted"/>
<name>A0ABZ3FAC7_9HELI</name>
<protein>
    <submittedName>
        <fullName evidence="1">Uncharacterized protein</fullName>
    </submittedName>
</protein>